<proteinExistence type="predicted"/>
<dbReference type="InterPro" id="IPR006059">
    <property type="entry name" value="SBP"/>
</dbReference>
<organism evidence="1 2">
    <name type="scientific">Streptomyces violaceorubidus</name>
    <dbReference type="NCBI Taxonomy" id="284042"/>
    <lineage>
        <taxon>Bacteria</taxon>
        <taxon>Bacillati</taxon>
        <taxon>Actinomycetota</taxon>
        <taxon>Actinomycetes</taxon>
        <taxon>Kitasatosporales</taxon>
        <taxon>Streptomycetaceae</taxon>
        <taxon>Streptomyces</taxon>
    </lineage>
</organism>
<dbReference type="PANTHER" id="PTHR43649:SF12">
    <property type="entry name" value="DIACETYLCHITOBIOSE BINDING PROTEIN DASA"/>
    <property type="match status" value="1"/>
</dbReference>
<dbReference type="PANTHER" id="PTHR43649">
    <property type="entry name" value="ARABINOSE-BINDING PROTEIN-RELATED"/>
    <property type="match status" value="1"/>
</dbReference>
<name>A0ABV1SY68_9ACTN</name>
<accession>A0ABV1SY68</accession>
<dbReference type="Gene3D" id="3.40.190.10">
    <property type="entry name" value="Periplasmic binding protein-like II"/>
    <property type="match status" value="2"/>
</dbReference>
<gene>
    <name evidence="1" type="ORF">ABT188_19160</name>
</gene>
<dbReference type="PROSITE" id="PS51257">
    <property type="entry name" value="PROKAR_LIPOPROTEIN"/>
    <property type="match status" value="1"/>
</dbReference>
<comment type="caution">
    <text evidence="1">The sequence shown here is derived from an EMBL/GenBank/DDBJ whole genome shotgun (WGS) entry which is preliminary data.</text>
</comment>
<dbReference type="RefSeq" id="WP_352148253.1">
    <property type="nucleotide sequence ID" value="NZ_JBEOZY010000018.1"/>
</dbReference>
<dbReference type="Proteomes" id="UP001496720">
    <property type="component" value="Unassembled WGS sequence"/>
</dbReference>
<evidence type="ECO:0000313" key="2">
    <source>
        <dbReference type="Proteomes" id="UP001496720"/>
    </source>
</evidence>
<dbReference type="CDD" id="cd13585">
    <property type="entry name" value="PBP2_TMBP_like"/>
    <property type="match status" value="1"/>
</dbReference>
<evidence type="ECO:0000313" key="1">
    <source>
        <dbReference type="EMBL" id="MER6166655.1"/>
    </source>
</evidence>
<dbReference type="InterPro" id="IPR050490">
    <property type="entry name" value="Bact_solute-bd_prot1"/>
</dbReference>
<dbReference type="Pfam" id="PF01547">
    <property type="entry name" value="SBP_bac_1"/>
    <property type="match status" value="1"/>
</dbReference>
<keyword evidence="2" id="KW-1185">Reference proteome</keyword>
<protein>
    <submittedName>
        <fullName evidence="1">Sugar ABC transporter substrate-binding protein</fullName>
    </submittedName>
</protein>
<dbReference type="SUPFAM" id="SSF53850">
    <property type="entry name" value="Periplasmic binding protein-like II"/>
    <property type="match status" value="1"/>
</dbReference>
<dbReference type="EMBL" id="JBEOZY010000018">
    <property type="protein sequence ID" value="MER6166655.1"/>
    <property type="molecule type" value="Genomic_DNA"/>
</dbReference>
<reference evidence="1 2" key="1">
    <citation type="submission" date="2024-06" db="EMBL/GenBank/DDBJ databases">
        <title>The Natural Products Discovery Center: Release of the First 8490 Sequenced Strains for Exploring Actinobacteria Biosynthetic Diversity.</title>
        <authorList>
            <person name="Kalkreuter E."/>
            <person name="Kautsar S.A."/>
            <person name="Yang D."/>
            <person name="Bader C.D."/>
            <person name="Teijaro C.N."/>
            <person name="Fluegel L."/>
            <person name="Davis C.M."/>
            <person name="Simpson J.R."/>
            <person name="Lauterbach L."/>
            <person name="Steele A.D."/>
            <person name="Gui C."/>
            <person name="Meng S."/>
            <person name="Li G."/>
            <person name="Viehrig K."/>
            <person name="Ye F."/>
            <person name="Su P."/>
            <person name="Kiefer A.F."/>
            <person name="Nichols A."/>
            <person name="Cepeda A.J."/>
            <person name="Yan W."/>
            <person name="Fan B."/>
            <person name="Jiang Y."/>
            <person name="Adhikari A."/>
            <person name="Zheng C.-J."/>
            <person name="Schuster L."/>
            <person name="Cowan T.M."/>
            <person name="Smanski M.J."/>
            <person name="Chevrette M.G."/>
            <person name="De Carvalho L.P.S."/>
            <person name="Shen B."/>
        </authorList>
    </citation>
    <scope>NUCLEOTIDE SEQUENCE [LARGE SCALE GENOMIC DNA]</scope>
    <source>
        <strain evidence="1 2">NPDC001615</strain>
    </source>
</reference>
<sequence>MRTQSRRRPRATLAVAAAGTLLAPLLTGCWVGAGGAGSGGNAINVLMVNNPQMVELQKLTADHFTKDTGIKVNFTVLPENDVRDKISQDFANQAGQYDAATLSNYEIPIYARNDWLHEMDSYIAKDPAYDEQDVLGPMRESLTAEDGKLYGQPFYGESSFLMYRKDLFAKAGLEMPEHPTWTEVAGFAEKLDGSEPGMKGICLRGLPGWGELMAPLTTVVNTFGGTWFDQDWQARLDSPEWQRATKFYVDLVREHGESGAAQSGFAECLNNMTQGKVAMWYDATSAAGSLDAAGSPVKGKVGYAPAPVEKTDSSGWLYTWAWGIQKASRNADKAWKFVSWASSKEYEQLVGDEIGWSNVPAGKRASTYENPAYVKEAAAFQEMTRKAIEGARPKDPGVQPRPAPGIQFVGIPEFTDLGTKVSQEISAAIAGRQSVEEALKKSQQLAEKISEEYEGR</sequence>